<organism evidence="1 2">
    <name type="scientific">Cylindrotheca closterium</name>
    <dbReference type="NCBI Taxonomy" id="2856"/>
    <lineage>
        <taxon>Eukaryota</taxon>
        <taxon>Sar</taxon>
        <taxon>Stramenopiles</taxon>
        <taxon>Ochrophyta</taxon>
        <taxon>Bacillariophyta</taxon>
        <taxon>Bacillariophyceae</taxon>
        <taxon>Bacillariophycidae</taxon>
        <taxon>Bacillariales</taxon>
        <taxon>Bacillariaceae</taxon>
        <taxon>Cylindrotheca</taxon>
    </lineage>
</organism>
<dbReference type="SUPFAM" id="SSF52833">
    <property type="entry name" value="Thioredoxin-like"/>
    <property type="match status" value="1"/>
</dbReference>
<accession>A0AAD2CHD5</accession>
<evidence type="ECO:0000313" key="1">
    <source>
        <dbReference type="EMBL" id="CAJ1930917.1"/>
    </source>
</evidence>
<reference evidence="1" key="1">
    <citation type="submission" date="2023-08" db="EMBL/GenBank/DDBJ databases">
        <authorList>
            <person name="Audoor S."/>
            <person name="Bilcke G."/>
        </authorList>
    </citation>
    <scope>NUCLEOTIDE SEQUENCE</scope>
</reference>
<dbReference type="EMBL" id="CAKOGP040000113">
    <property type="protein sequence ID" value="CAJ1930917.1"/>
    <property type="molecule type" value="Genomic_DNA"/>
</dbReference>
<comment type="caution">
    <text evidence="1">The sequence shown here is derived from an EMBL/GenBank/DDBJ whole genome shotgun (WGS) entry which is preliminary data.</text>
</comment>
<evidence type="ECO:0008006" key="3">
    <source>
        <dbReference type="Google" id="ProtNLM"/>
    </source>
</evidence>
<sequence>MGPPLPPESCGTTLTKTAPQKIQIECFVDLICPFSAKLFNTLYDKVIPSLDEDITVTIHQVVQPWHPQGTMVHEAAFAVREVSPEHYAPYVSALYAAYTGGKFKDDDVWNKTRAQIYEELLELVPEGVDKSAVKAKLMMAEGGGNAGNEMTKHIKFACKFHRTRGVHVTPTVFVNGVEAGVVSSGWSEEDWKKFLAAKGTDFFRNE</sequence>
<protein>
    <recommendedName>
        <fullName evidence="3">Thioredoxin-like fold domain-containing protein</fullName>
    </recommendedName>
</protein>
<dbReference type="InterPro" id="IPR036249">
    <property type="entry name" value="Thioredoxin-like_sf"/>
</dbReference>
<dbReference type="PANTHER" id="PTHR33875:SF2">
    <property type="entry name" value="ACR183CP"/>
    <property type="match status" value="1"/>
</dbReference>
<keyword evidence="2" id="KW-1185">Reference proteome</keyword>
<proteinExistence type="predicted"/>
<evidence type="ECO:0000313" key="2">
    <source>
        <dbReference type="Proteomes" id="UP001295423"/>
    </source>
</evidence>
<gene>
    <name evidence="1" type="ORF">CYCCA115_LOCUS2151</name>
</gene>
<dbReference type="Gene3D" id="3.40.30.10">
    <property type="entry name" value="Glutaredoxin"/>
    <property type="match status" value="1"/>
</dbReference>
<dbReference type="PANTHER" id="PTHR33875">
    <property type="entry name" value="OS09G0542200 PROTEIN"/>
    <property type="match status" value="1"/>
</dbReference>
<dbReference type="AlphaFoldDB" id="A0AAD2CHD5"/>
<name>A0AAD2CHD5_9STRA</name>
<dbReference type="Proteomes" id="UP001295423">
    <property type="component" value="Unassembled WGS sequence"/>
</dbReference>